<dbReference type="EMBL" id="AJSR01002450">
    <property type="protein sequence ID" value="EKM28635.1"/>
    <property type="molecule type" value="Genomic_DNA"/>
</dbReference>
<evidence type="ECO:0000313" key="1">
    <source>
        <dbReference type="EMBL" id="EKM28635.1"/>
    </source>
</evidence>
<proteinExistence type="predicted"/>
<dbReference type="PROSITE" id="PS51257">
    <property type="entry name" value="PROKAR_LIPOPROTEIN"/>
    <property type="match status" value="1"/>
</dbReference>
<keyword evidence="1" id="KW-0966">Cell projection</keyword>
<protein>
    <submittedName>
        <fullName evidence="1">54K polar flagellar sheath A domain protein</fullName>
    </submittedName>
</protein>
<feature type="non-terminal residue" evidence="1">
    <location>
        <position position="126"/>
    </location>
</feature>
<gene>
    <name evidence="1" type="ORF">VCHENC02_5486</name>
</gene>
<keyword evidence="1" id="KW-0969">Cilium</keyword>
<dbReference type="AlphaFoldDB" id="A0A454CQK2"/>
<accession>A0A454CQK2</accession>
<sequence length="126" mass="13192">MKQLKVLPLVAIISGLMVGCGGGGGGGGGGSSTPRTTFTFTFAAPNVISEANAQKDSCTVYERRVDGNGINQVLTYQPAVSAQLTGDKVVGFYSDKNGVRQGDFIYPSGTTLKFVLEDIPEDGYFT</sequence>
<keyword evidence="1" id="KW-0282">Flagellum</keyword>
<dbReference type="Proteomes" id="UP000008367">
    <property type="component" value="Unassembled WGS sequence"/>
</dbReference>
<name>A0A454CQK2_VIBHA</name>
<comment type="caution">
    <text evidence="1">The sequence shown here is derived from an EMBL/GenBank/DDBJ whole genome shotgun (WGS) entry which is preliminary data.</text>
</comment>
<evidence type="ECO:0000313" key="2">
    <source>
        <dbReference type="Proteomes" id="UP000008367"/>
    </source>
</evidence>
<reference evidence="1 2" key="1">
    <citation type="submission" date="2012-10" db="EMBL/GenBank/DDBJ databases">
        <title>Genome sequence of Vibrio Cholerae HENC-02.</title>
        <authorList>
            <person name="Eppinger M."/>
            <person name="Hasan N.A."/>
            <person name="Sengamalay N."/>
            <person name="Hine E."/>
            <person name="Su Q."/>
            <person name="Daugherty S.C."/>
            <person name="Young S."/>
            <person name="Sadzewicz L."/>
            <person name="Tallon L."/>
            <person name="Cebula T.A."/>
            <person name="Ravel J."/>
            <person name="Colwell R.R."/>
        </authorList>
    </citation>
    <scope>NUCLEOTIDE SEQUENCE [LARGE SCALE GENOMIC DNA]</scope>
    <source>
        <strain evidence="1 2">HENC-02</strain>
    </source>
</reference>
<organism evidence="1 2">
    <name type="scientific">Vibrio harveyi</name>
    <name type="common">Beneckea harveyi</name>
    <dbReference type="NCBI Taxonomy" id="669"/>
    <lineage>
        <taxon>Bacteria</taxon>
        <taxon>Pseudomonadati</taxon>
        <taxon>Pseudomonadota</taxon>
        <taxon>Gammaproteobacteria</taxon>
        <taxon>Vibrionales</taxon>
        <taxon>Vibrionaceae</taxon>
        <taxon>Vibrio</taxon>
    </lineage>
</organism>